<dbReference type="SUPFAM" id="SSF51621">
    <property type="entry name" value="Phosphoenolpyruvate/pyruvate domain"/>
    <property type="match status" value="1"/>
</dbReference>
<dbReference type="GO" id="GO:0008964">
    <property type="term" value="F:phosphoenolpyruvate carboxylase activity"/>
    <property type="evidence" value="ECO:0007669"/>
    <property type="project" value="InterPro"/>
</dbReference>
<evidence type="ECO:0000256" key="2">
    <source>
        <dbReference type="ARBA" id="ARBA00022419"/>
    </source>
</evidence>
<protein>
    <recommendedName>
        <fullName evidence="2">Phosphoenolpyruvate carboxylase</fullName>
    </recommendedName>
</protein>
<comment type="function">
    <text evidence="1">Forms oxaloacetate, a four-carbon dicarboxylic acid source for the tricarboxylic acid cycle.</text>
</comment>
<dbReference type="AlphaFoldDB" id="A0A8J2XVX4"/>
<name>A0A8J2XVX4_9BACT</name>
<dbReference type="InterPro" id="IPR021135">
    <property type="entry name" value="PEP_COase"/>
</dbReference>
<gene>
    <name evidence="3" type="primary">ppc</name>
    <name evidence="3" type="ORF">GCM10011511_43720</name>
</gene>
<reference evidence="3" key="1">
    <citation type="journal article" date="2014" name="Int. J. Syst. Evol. Microbiol.">
        <title>Complete genome sequence of Corynebacterium casei LMG S-19264T (=DSM 44701T), isolated from a smear-ripened cheese.</title>
        <authorList>
            <consortium name="US DOE Joint Genome Institute (JGI-PGF)"/>
            <person name="Walter F."/>
            <person name="Albersmeier A."/>
            <person name="Kalinowski J."/>
            <person name="Ruckert C."/>
        </authorList>
    </citation>
    <scope>NUCLEOTIDE SEQUENCE</scope>
    <source>
        <strain evidence="3">CGMCC 1.15448</strain>
    </source>
</reference>
<reference evidence="3" key="2">
    <citation type="submission" date="2020-09" db="EMBL/GenBank/DDBJ databases">
        <authorList>
            <person name="Sun Q."/>
            <person name="Zhou Y."/>
        </authorList>
    </citation>
    <scope>NUCLEOTIDE SEQUENCE</scope>
    <source>
        <strain evidence="3">CGMCC 1.15448</strain>
    </source>
</reference>
<dbReference type="InterPro" id="IPR015813">
    <property type="entry name" value="Pyrv/PenolPyrv_kinase-like_dom"/>
</dbReference>
<dbReference type="GO" id="GO:0006099">
    <property type="term" value="P:tricarboxylic acid cycle"/>
    <property type="evidence" value="ECO:0007669"/>
    <property type="project" value="InterPro"/>
</dbReference>
<sequence length="859" mass="97418">MNYQPSQGLAQFKNLVGIKFQLYNSLFTSLPFHRIEKTGILLSLLLTICEDGYKKKQSPEQILEDFFRKHTACVGEREKADTLFRFVQYVERQIVLFDALEDAAFRFVNDMSGAGTMKHLLSEVIQTGKEEELTEKLTDYSVRLVLTAHPTQFYPGAVLGIINDLSRAVIENNAADINLYLQQLGKTPFLKKQRPTPYDEAISLIWYLENVFYQASGRIISALKDQFPDAVNKNNALIKMGFWPGGDRDGNPFVKADTTLRVAEALRGAIVKCYYLDVRRLKRRLTFKGVDVLVADLEQKLYNNIFVPGLQTELTREEILEQLTQIREIIIYQHNSLFLGLVDNLIGKVMIFGLHFATLDIRQDSSVHGGVLMAIAAKERLVPEHYASLPDARKLELLTELSGEVKAELYDDPLVKDTLDSIAAMKTIQRMNGENGCSRYIISQCTSAVNVLEVMGLYLLCGWTKEELTVDIVPLFETVDDLQAAAGVMKTLYEHKDYRQHLQRRGHTQTIMLGFSDGTKDGGYLMANWAIYKAKEELTAISKEYGVDVVFFDGRGGPPARGGGKTHKFYASMGKNIANKQIQLTIQGQTVSSNFGTIDSAQYNIEQLIHAGISNELFSSKEVTLQPDEEELLQALSVESYKAYSKLKEHPYFLSYLNEVSPLRFYSETNIASRPTKRKSGGRLELKDLRAIPFVGSWSQLKQNVTGYYGVGKALQCLDKQGKWAGVKRLYENSLFFKTLLDNCEMAMKKCFFPLTEHFAVHPVYGEIWTLIYDEFELTQKYIFKLSGKNELMADYPVEQLSIQMRERIALPLNTIQQYALTKFQAIEKSGDNKPMKEVYEKLIMRSSFGIINAARNSA</sequence>
<accession>A0A8J2XVX4</accession>
<dbReference type="GO" id="GO:0015977">
    <property type="term" value="P:carbon fixation"/>
    <property type="evidence" value="ECO:0007669"/>
    <property type="project" value="InterPro"/>
</dbReference>
<dbReference type="Proteomes" id="UP000607559">
    <property type="component" value="Unassembled WGS sequence"/>
</dbReference>
<dbReference type="GO" id="GO:0005829">
    <property type="term" value="C:cytosol"/>
    <property type="evidence" value="ECO:0007669"/>
    <property type="project" value="TreeGrafter"/>
</dbReference>
<dbReference type="PANTHER" id="PTHR30523">
    <property type="entry name" value="PHOSPHOENOLPYRUVATE CARBOXYLASE"/>
    <property type="match status" value="1"/>
</dbReference>
<keyword evidence="4" id="KW-1185">Reference proteome</keyword>
<organism evidence="3 4">
    <name type="scientific">Puia dinghuensis</name>
    <dbReference type="NCBI Taxonomy" id="1792502"/>
    <lineage>
        <taxon>Bacteria</taxon>
        <taxon>Pseudomonadati</taxon>
        <taxon>Bacteroidota</taxon>
        <taxon>Chitinophagia</taxon>
        <taxon>Chitinophagales</taxon>
        <taxon>Chitinophagaceae</taxon>
        <taxon>Puia</taxon>
    </lineage>
</organism>
<dbReference type="RefSeq" id="WP_188935815.1">
    <property type="nucleotide sequence ID" value="NZ_BMJC01000005.1"/>
</dbReference>
<comment type="caution">
    <text evidence="3">The sequence shown here is derived from an EMBL/GenBank/DDBJ whole genome shotgun (WGS) entry which is preliminary data.</text>
</comment>
<dbReference type="PANTHER" id="PTHR30523:SF6">
    <property type="entry name" value="PHOSPHOENOLPYRUVATE CARBOXYLASE"/>
    <property type="match status" value="1"/>
</dbReference>
<dbReference type="PRINTS" id="PR00150">
    <property type="entry name" value="PEPCARBXLASE"/>
</dbReference>
<dbReference type="Pfam" id="PF00311">
    <property type="entry name" value="PEPcase"/>
    <property type="match status" value="2"/>
</dbReference>
<evidence type="ECO:0000313" key="4">
    <source>
        <dbReference type="Proteomes" id="UP000607559"/>
    </source>
</evidence>
<evidence type="ECO:0000256" key="1">
    <source>
        <dbReference type="ARBA" id="ARBA00003670"/>
    </source>
</evidence>
<dbReference type="EMBL" id="BMJC01000005">
    <property type="protein sequence ID" value="GGB15233.1"/>
    <property type="molecule type" value="Genomic_DNA"/>
</dbReference>
<proteinExistence type="predicted"/>
<evidence type="ECO:0000313" key="3">
    <source>
        <dbReference type="EMBL" id="GGB15233.1"/>
    </source>
</evidence>